<accession>A0A9W9XA79</accession>
<dbReference type="AlphaFoldDB" id="A0A9W9XA79"/>
<keyword evidence="2" id="KW-1185">Reference proteome</keyword>
<protein>
    <submittedName>
        <fullName evidence="1">Uncharacterized protein</fullName>
    </submittedName>
</protein>
<reference evidence="1" key="2">
    <citation type="journal article" date="2023" name="IMA Fungus">
        <title>Comparative genomic study of the Penicillium genus elucidates a diverse pangenome and 15 lateral gene transfer events.</title>
        <authorList>
            <person name="Petersen C."/>
            <person name="Sorensen T."/>
            <person name="Nielsen M.R."/>
            <person name="Sondergaard T.E."/>
            <person name="Sorensen J.L."/>
            <person name="Fitzpatrick D.A."/>
            <person name="Frisvad J.C."/>
            <person name="Nielsen K.L."/>
        </authorList>
    </citation>
    <scope>NUCLEOTIDE SEQUENCE</scope>
    <source>
        <strain evidence="1">IBT 17660</strain>
    </source>
</reference>
<reference evidence="1" key="1">
    <citation type="submission" date="2022-12" db="EMBL/GenBank/DDBJ databases">
        <authorList>
            <person name="Petersen C."/>
        </authorList>
    </citation>
    <scope>NUCLEOTIDE SEQUENCE</scope>
    <source>
        <strain evidence="1">IBT 17660</strain>
    </source>
</reference>
<evidence type="ECO:0000313" key="1">
    <source>
        <dbReference type="EMBL" id="KAJ5486866.1"/>
    </source>
</evidence>
<gene>
    <name evidence="1" type="ORF">N7530_001166</name>
</gene>
<organism evidence="1 2">
    <name type="scientific">Penicillium desertorum</name>
    <dbReference type="NCBI Taxonomy" id="1303715"/>
    <lineage>
        <taxon>Eukaryota</taxon>
        <taxon>Fungi</taxon>
        <taxon>Dikarya</taxon>
        <taxon>Ascomycota</taxon>
        <taxon>Pezizomycotina</taxon>
        <taxon>Eurotiomycetes</taxon>
        <taxon>Eurotiomycetidae</taxon>
        <taxon>Eurotiales</taxon>
        <taxon>Aspergillaceae</taxon>
        <taxon>Penicillium</taxon>
    </lineage>
</organism>
<proteinExistence type="predicted"/>
<dbReference type="EMBL" id="JAPWDO010000001">
    <property type="protein sequence ID" value="KAJ5486866.1"/>
    <property type="molecule type" value="Genomic_DNA"/>
</dbReference>
<dbReference type="Proteomes" id="UP001147760">
    <property type="component" value="Unassembled WGS sequence"/>
</dbReference>
<evidence type="ECO:0000313" key="2">
    <source>
        <dbReference type="Proteomes" id="UP001147760"/>
    </source>
</evidence>
<sequence>MDATGNSLKESYYELAPWQRNGRDARPPGGSASGLLGHRRKFAGIKDQLNVDFDGYNTTLSA</sequence>
<comment type="caution">
    <text evidence="1">The sequence shown here is derived from an EMBL/GenBank/DDBJ whole genome shotgun (WGS) entry which is preliminary data.</text>
</comment>
<name>A0A9W9XA79_9EURO</name>